<dbReference type="GO" id="GO:0005829">
    <property type="term" value="C:cytosol"/>
    <property type="evidence" value="ECO:0007669"/>
    <property type="project" value="TreeGrafter"/>
</dbReference>
<dbReference type="RefSeq" id="WP_087033785.1">
    <property type="nucleotide sequence ID" value="NZ_FJNE01000007.1"/>
</dbReference>
<proteinExistence type="inferred from homology"/>
<evidence type="ECO:0000256" key="1">
    <source>
        <dbReference type="ARBA" id="ARBA00007358"/>
    </source>
</evidence>
<dbReference type="InterPro" id="IPR018211">
    <property type="entry name" value="ADH_Fe_CS"/>
</dbReference>
<evidence type="ECO:0000256" key="6">
    <source>
        <dbReference type="ARBA" id="ARBA00039147"/>
    </source>
</evidence>
<feature type="binding site" evidence="11">
    <location>
        <begin position="93"/>
        <end position="97"/>
    </location>
    <ligand>
        <name>NAD(+)</name>
        <dbReference type="ChEBI" id="CHEBI:57540"/>
    </ligand>
</feature>
<evidence type="ECO:0000259" key="12">
    <source>
        <dbReference type="Pfam" id="PF00465"/>
    </source>
</evidence>
<evidence type="ECO:0000313" key="13">
    <source>
        <dbReference type="EMBL" id="CZQ98152.1"/>
    </source>
</evidence>
<comment type="catalytic activity">
    <reaction evidence="8">
        <text>glycerol + NAD(+) = dihydroxyacetone + NADH + H(+)</text>
        <dbReference type="Rhea" id="RHEA:13769"/>
        <dbReference type="ChEBI" id="CHEBI:15378"/>
        <dbReference type="ChEBI" id="CHEBI:16016"/>
        <dbReference type="ChEBI" id="CHEBI:17754"/>
        <dbReference type="ChEBI" id="CHEBI:57540"/>
        <dbReference type="ChEBI" id="CHEBI:57945"/>
        <dbReference type="EC" id="1.1.1.6"/>
    </reaction>
</comment>
<comment type="pathway">
    <text evidence="5">Polyol metabolism; glycerol fermentation; glycerone phosphate from glycerol (oxidative route): step 1/2.</text>
</comment>
<keyword evidence="3" id="KW-0560">Oxidoreductase</keyword>
<feature type="binding site" evidence="11">
    <location>
        <position position="130"/>
    </location>
    <ligand>
        <name>NAD(+)</name>
        <dbReference type="ChEBI" id="CHEBI:57540"/>
    </ligand>
</feature>
<dbReference type="SUPFAM" id="SSF56796">
    <property type="entry name" value="Dehydroquinate synthase-like"/>
    <property type="match status" value="1"/>
</dbReference>
<keyword evidence="14" id="KW-1185">Reference proteome</keyword>
<dbReference type="Pfam" id="PF00465">
    <property type="entry name" value="Fe-ADH"/>
    <property type="match status" value="1"/>
</dbReference>
<keyword evidence="2 9" id="KW-0479">Metal-binding</keyword>
<dbReference type="Gene3D" id="3.40.50.1970">
    <property type="match status" value="1"/>
</dbReference>
<dbReference type="GO" id="GO:0046872">
    <property type="term" value="F:metal ion binding"/>
    <property type="evidence" value="ECO:0007669"/>
    <property type="project" value="UniProtKB-KW"/>
</dbReference>
<protein>
    <recommendedName>
        <fullName evidence="7">Glycerol dehydrogenase</fullName>
        <ecNumber evidence="6">1.1.1.6</ecNumber>
    </recommendedName>
</protein>
<dbReference type="InterPro" id="IPR001670">
    <property type="entry name" value="ADH_Fe/GldA"/>
</dbReference>
<dbReference type="EC" id="1.1.1.6" evidence="6"/>
<dbReference type="PIRSF" id="PIRSF000112">
    <property type="entry name" value="Glycerol_dehydrogenase"/>
    <property type="match status" value="1"/>
</dbReference>
<comment type="similarity">
    <text evidence="1">Belongs to the iron-containing alcohol dehydrogenase family.</text>
</comment>
<dbReference type="AlphaFoldDB" id="A0A143YV43"/>
<sequence>MVRYAFRSPSLYIQGAGVIEALGKEASVYGKKGFLISDDVVWGLIHEKVENSLGGFPYYYEAFNGEASREEMVRLGEVVSKEAAEVIIGLGGGKIIDTAKGVAADCGLPVVIVPTSVSTDAPTSALSVIYSEDGSFEAYRYYDRNPDLVLVDTAIVIQAPIRFFASGMADAMATCVEAAATKKSGGTTIAGGHPTIAGIAIARACEETLFRDGISALRAVEKRVVTPAVEAIVEANTLLSGLGFENGGLAGAHAIHNGFTALTGEIHRLTHGEKVAYGVLVQLVLENRPYGEIKKYIDFFQAIGMPTTLEEMHLTTTTRAELIEVGRLAIAESNTMDNLSKHITAEAVAEAIIAVDALVKN</sequence>
<evidence type="ECO:0000256" key="7">
    <source>
        <dbReference type="ARBA" id="ARBA00040132"/>
    </source>
</evidence>
<evidence type="ECO:0000256" key="4">
    <source>
        <dbReference type="ARBA" id="ARBA00023027"/>
    </source>
</evidence>
<keyword evidence="4 11" id="KW-0520">NAD</keyword>
<evidence type="ECO:0000256" key="3">
    <source>
        <dbReference type="ARBA" id="ARBA00023002"/>
    </source>
</evidence>
<evidence type="ECO:0000313" key="14">
    <source>
        <dbReference type="Proteomes" id="UP000242754"/>
    </source>
</evidence>
<dbReference type="Gene3D" id="1.20.1090.10">
    <property type="entry name" value="Dehydroquinate synthase-like - alpha domain"/>
    <property type="match status" value="1"/>
</dbReference>
<dbReference type="CDD" id="cd08170">
    <property type="entry name" value="GlyDH"/>
    <property type="match status" value="1"/>
</dbReference>
<evidence type="ECO:0000256" key="11">
    <source>
        <dbReference type="PIRSR" id="PIRSR000112-3"/>
    </source>
</evidence>
<reference evidence="13 14" key="1">
    <citation type="submission" date="2016-02" db="EMBL/GenBank/DDBJ databases">
        <authorList>
            <person name="Wen L."/>
            <person name="He K."/>
            <person name="Yang H."/>
        </authorList>
    </citation>
    <scope>NUCLEOTIDE SEQUENCE [LARGE SCALE GENOMIC DNA]</scope>
    <source>
        <strain evidence="13">Trichococcus palustris</strain>
    </source>
</reference>
<feature type="binding site" evidence="10">
    <location>
        <position position="120"/>
    </location>
    <ligand>
        <name>glycerol</name>
        <dbReference type="ChEBI" id="CHEBI:17754"/>
    </ligand>
</feature>
<feature type="binding site" evidence="9">
    <location>
        <position position="170"/>
    </location>
    <ligand>
        <name>glycerol</name>
        <dbReference type="ChEBI" id="CHEBI:17754"/>
    </ligand>
</feature>
<keyword evidence="9" id="KW-0862">Zinc</keyword>
<dbReference type="PANTHER" id="PTHR43616:SF5">
    <property type="entry name" value="GLYCEROL DEHYDROGENASE 1"/>
    <property type="match status" value="1"/>
</dbReference>
<dbReference type="NCBIfam" id="NF006941">
    <property type="entry name" value="PRK09423.1"/>
    <property type="match status" value="1"/>
</dbReference>
<evidence type="ECO:0000256" key="10">
    <source>
        <dbReference type="PIRSR" id="PIRSR000112-2"/>
    </source>
</evidence>
<feature type="binding site" evidence="9">
    <location>
        <position position="253"/>
    </location>
    <ligand>
        <name>glycerol</name>
        <dbReference type="ChEBI" id="CHEBI:17754"/>
    </ligand>
</feature>
<accession>A0A143YV43</accession>
<feature type="binding site" evidence="9">
    <location>
        <position position="271"/>
    </location>
    <ligand>
        <name>glycerol</name>
        <dbReference type="ChEBI" id="CHEBI:17754"/>
    </ligand>
</feature>
<dbReference type="STRING" id="140314.SAMN04488076_11096"/>
<dbReference type="Proteomes" id="UP000242754">
    <property type="component" value="Unassembled WGS sequence"/>
</dbReference>
<comment type="cofactor">
    <cofactor evidence="9">
        <name>Zn(2+)</name>
        <dbReference type="ChEBI" id="CHEBI:29105"/>
    </cofactor>
    <text evidence="9">Binds 1 zinc ion per subunit.</text>
</comment>
<evidence type="ECO:0000256" key="9">
    <source>
        <dbReference type="PIRSR" id="PIRSR000112-1"/>
    </source>
</evidence>
<feature type="binding site" evidence="11">
    <location>
        <position position="124"/>
    </location>
    <ligand>
        <name>NAD(+)</name>
        <dbReference type="ChEBI" id="CHEBI:57540"/>
    </ligand>
</feature>
<feature type="binding site" evidence="11">
    <location>
        <position position="126"/>
    </location>
    <ligand>
        <name>NAD(+)</name>
        <dbReference type="ChEBI" id="CHEBI:57540"/>
    </ligand>
</feature>
<feature type="domain" description="Alcohol dehydrogenase iron-type/glycerol dehydrogenase GldA" evidence="12">
    <location>
        <begin position="9"/>
        <end position="153"/>
    </location>
</feature>
<dbReference type="InterPro" id="IPR016205">
    <property type="entry name" value="Glycerol_DH"/>
</dbReference>
<evidence type="ECO:0000256" key="2">
    <source>
        <dbReference type="ARBA" id="ARBA00022723"/>
    </source>
</evidence>
<organism evidence="13 14">
    <name type="scientific">Trichococcus palustris</name>
    <dbReference type="NCBI Taxonomy" id="140314"/>
    <lineage>
        <taxon>Bacteria</taxon>
        <taxon>Bacillati</taxon>
        <taxon>Bacillota</taxon>
        <taxon>Bacilli</taxon>
        <taxon>Lactobacillales</taxon>
        <taxon>Carnobacteriaceae</taxon>
        <taxon>Trichococcus</taxon>
    </lineage>
</organism>
<dbReference type="OrthoDB" id="5198708at2"/>
<dbReference type="GO" id="GO:0008888">
    <property type="term" value="F:glycerol dehydrogenase (NAD+) activity"/>
    <property type="evidence" value="ECO:0007669"/>
    <property type="project" value="UniProtKB-EC"/>
</dbReference>
<feature type="binding site" evidence="11">
    <location>
        <begin position="115"/>
        <end position="118"/>
    </location>
    <ligand>
        <name>NAD(+)</name>
        <dbReference type="ChEBI" id="CHEBI:57540"/>
    </ligand>
</feature>
<gene>
    <name evidence="13" type="ORF">Tpal_2226</name>
</gene>
<evidence type="ECO:0000256" key="5">
    <source>
        <dbReference type="ARBA" id="ARBA00037918"/>
    </source>
</evidence>
<dbReference type="PROSITE" id="PS00913">
    <property type="entry name" value="ADH_IRON_1"/>
    <property type="match status" value="1"/>
</dbReference>
<dbReference type="EMBL" id="FJNE01000007">
    <property type="protein sequence ID" value="CZQ98152.1"/>
    <property type="molecule type" value="Genomic_DNA"/>
</dbReference>
<dbReference type="PANTHER" id="PTHR43616">
    <property type="entry name" value="GLYCEROL DEHYDROGENASE"/>
    <property type="match status" value="1"/>
</dbReference>
<name>A0A143YV43_9LACT</name>
<evidence type="ECO:0000256" key="8">
    <source>
        <dbReference type="ARBA" id="ARBA00049006"/>
    </source>
</evidence>